<name>A0A9W8CA64_TRIRA</name>
<dbReference type="EMBL" id="JAFHDT010000003">
    <property type="protein sequence ID" value="KAI7812068.1"/>
    <property type="molecule type" value="Genomic_DNA"/>
</dbReference>
<sequence length="197" mass="21675">HPHQRNICVTLSAVNKHGSEVLAGYKQKQTKTLRGSDSPLILHVLCGLKLNVKISIFHRFLMVDQLWEPLLVTPSAAMGQCSYFCAKSALGKKHTRATPTASSKPQCSWISHRSMTAQADLKICDGEWDPLEWILSSKDSPLTLPLSHLAGAVSCPLDAARPSLRMCPEEGFPAVQRGAGERCLHPSYFQEPKNMTS</sequence>
<evidence type="ECO:0000313" key="2">
    <source>
        <dbReference type="Proteomes" id="UP001059041"/>
    </source>
</evidence>
<protein>
    <submittedName>
        <fullName evidence="1">Uncharacterized protein</fullName>
    </submittedName>
</protein>
<organism evidence="1 2">
    <name type="scientific">Triplophysa rosa</name>
    <name type="common">Cave loach</name>
    <dbReference type="NCBI Taxonomy" id="992332"/>
    <lineage>
        <taxon>Eukaryota</taxon>
        <taxon>Metazoa</taxon>
        <taxon>Chordata</taxon>
        <taxon>Craniata</taxon>
        <taxon>Vertebrata</taxon>
        <taxon>Euteleostomi</taxon>
        <taxon>Actinopterygii</taxon>
        <taxon>Neopterygii</taxon>
        <taxon>Teleostei</taxon>
        <taxon>Ostariophysi</taxon>
        <taxon>Cypriniformes</taxon>
        <taxon>Nemacheilidae</taxon>
        <taxon>Triplophysa</taxon>
    </lineage>
</organism>
<accession>A0A9W8CA64</accession>
<reference evidence="1" key="1">
    <citation type="submission" date="2021-02" db="EMBL/GenBank/DDBJ databases">
        <title>Comparative genomics reveals that relaxation of natural selection precedes convergent phenotypic evolution of cavefish.</title>
        <authorList>
            <person name="Peng Z."/>
        </authorList>
    </citation>
    <scope>NUCLEOTIDE SEQUENCE</scope>
    <source>
        <tissue evidence="1">Muscle</tissue>
    </source>
</reference>
<proteinExistence type="predicted"/>
<comment type="caution">
    <text evidence="1">The sequence shown here is derived from an EMBL/GenBank/DDBJ whole genome shotgun (WGS) entry which is preliminary data.</text>
</comment>
<feature type="non-terminal residue" evidence="1">
    <location>
        <position position="197"/>
    </location>
</feature>
<dbReference type="AlphaFoldDB" id="A0A9W8CA64"/>
<keyword evidence="2" id="KW-1185">Reference proteome</keyword>
<dbReference type="Proteomes" id="UP001059041">
    <property type="component" value="Linkage Group LG3"/>
</dbReference>
<evidence type="ECO:0000313" key="1">
    <source>
        <dbReference type="EMBL" id="KAI7812068.1"/>
    </source>
</evidence>
<gene>
    <name evidence="1" type="ORF">IRJ41_022342</name>
</gene>